<proteinExistence type="predicted"/>
<organism evidence="1 2">
    <name type="scientific">Caerostris extrusa</name>
    <name type="common">Bark spider</name>
    <name type="synonym">Caerostris bankana</name>
    <dbReference type="NCBI Taxonomy" id="172846"/>
    <lineage>
        <taxon>Eukaryota</taxon>
        <taxon>Metazoa</taxon>
        <taxon>Ecdysozoa</taxon>
        <taxon>Arthropoda</taxon>
        <taxon>Chelicerata</taxon>
        <taxon>Arachnida</taxon>
        <taxon>Araneae</taxon>
        <taxon>Araneomorphae</taxon>
        <taxon>Entelegynae</taxon>
        <taxon>Araneoidea</taxon>
        <taxon>Araneidae</taxon>
        <taxon>Caerostris</taxon>
    </lineage>
</organism>
<evidence type="ECO:0000313" key="2">
    <source>
        <dbReference type="Proteomes" id="UP001054945"/>
    </source>
</evidence>
<reference evidence="1 2" key="1">
    <citation type="submission" date="2021-06" db="EMBL/GenBank/DDBJ databases">
        <title>Caerostris extrusa draft genome.</title>
        <authorList>
            <person name="Kono N."/>
            <person name="Arakawa K."/>
        </authorList>
    </citation>
    <scope>NUCLEOTIDE SEQUENCE [LARGE SCALE GENOMIC DNA]</scope>
</reference>
<evidence type="ECO:0000313" key="1">
    <source>
        <dbReference type="EMBL" id="GIX83259.1"/>
    </source>
</evidence>
<accession>A0AAV4NEK8</accession>
<protein>
    <submittedName>
        <fullName evidence="1">Uncharacterized protein</fullName>
    </submittedName>
</protein>
<keyword evidence="2" id="KW-1185">Reference proteome</keyword>
<dbReference type="AlphaFoldDB" id="A0AAV4NEK8"/>
<dbReference type="Proteomes" id="UP001054945">
    <property type="component" value="Unassembled WGS sequence"/>
</dbReference>
<name>A0AAV4NEK8_CAEEX</name>
<sequence>MPIWLLVSASPRRKRKTDFAKKKISEARRRYTSGDKTLASKIGIGRWARVEQKRLAFGVFQVQISFEVVEDVYRRICVLQIYVAKAYWMKRGNDVLPEDFMDKCCISAYRTKERL</sequence>
<dbReference type="EMBL" id="BPLR01020852">
    <property type="protein sequence ID" value="GIX83259.1"/>
    <property type="molecule type" value="Genomic_DNA"/>
</dbReference>
<comment type="caution">
    <text evidence="1">The sequence shown here is derived from an EMBL/GenBank/DDBJ whole genome shotgun (WGS) entry which is preliminary data.</text>
</comment>
<gene>
    <name evidence="1" type="ORF">CEXT_477531</name>
</gene>